<keyword evidence="2" id="KW-1185">Reference proteome</keyword>
<gene>
    <name evidence="1" type="ORF">EJ04DRAFT_528699</name>
</gene>
<accession>A0A9P4QJD5</accession>
<evidence type="ECO:0000313" key="1">
    <source>
        <dbReference type="EMBL" id="KAF2728373.1"/>
    </source>
</evidence>
<sequence length="327" mass="36491">MNIGLKDLYMPTVAYTDRPGSQPRTIEWTSGKGAVHLPHFSWASSLSMCAAPSVVGGQVHSAEFSSTSDGSLLSYTNEFSISACILLPGQWVLRSSSFKMVQRKECHDYAWTSPKRSYLFDILRTRKYQRRLEDLEPRLYARVFGAMAEIEQDECVVPSLDSPDTLLHCWLHNATLREPYPQACVHGHTLEKMEKNKAQTVRGAEEGGGASVADRGRRTFLLHSLQYQELLPSVSLSHTLALYICSAFYRPPAECFGESIQNRALLRESLDTDVPREASPAVDAEPAKLSVELVPETLYQSLPGVSLTQYEADDRDSGYINSDVVYC</sequence>
<dbReference type="Proteomes" id="UP000799444">
    <property type="component" value="Unassembled WGS sequence"/>
</dbReference>
<evidence type="ECO:0000313" key="2">
    <source>
        <dbReference type="Proteomes" id="UP000799444"/>
    </source>
</evidence>
<name>A0A9P4QJD5_9PLEO</name>
<organism evidence="1 2">
    <name type="scientific">Polyplosphaeria fusca</name>
    <dbReference type="NCBI Taxonomy" id="682080"/>
    <lineage>
        <taxon>Eukaryota</taxon>
        <taxon>Fungi</taxon>
        <taxon>Dikarya</taxon>
        <taxon>Ascomycota</taxon>
        <taxon>Pezizomycotina</taxon>
        <taxon>Dothideomycetes</taxon>
        <taxon>Pleosporomycetidae</taxon>
        <taxon>Pleosporales</taxon>
        <taxon>Tetraplosphaeriaceae</taxon>
        <taxon>Polyplosphaeria</taxon>
    </lineage>
</organism>
<comment type="caution">
    <text evidence="1">The sequence shown here is derived from an EMBL/GenBank/DDBJ whole genome shotgun (WGS) entry which is preliminary data.</text>
</comment>
<protein>
    <submittedName>
        <fullName evidence="1">Uncharacterized protein</fullName>
    </submittedName>
</protein>
<reference evidence="1" key="1">
    <citation type="journal article" date="2020" name="Stud. Mycol.">
        <title>101 Dothideomycetes genomes: a test case for predicting lifestyles and emergence of pathogens.</title>
        <authorList>
            <person name="Haridas S."/>
            <person name="Albert R."/>
            <person name="Binder M."/>
            <person name="Bloem J."/>
            <person name="Labutti K."/>
            <person name="Salamov A."/>
            <person name="Andreopoulos B."/>
            <person name="Baker S."/>
            <person name="Barry K."/>
            <person name="Bills G."/>
            <person name="Bluhm B."/>
            <person name="Cannon C."/>
            <person name="Castanera R."/>
            <person name="Culley D."/>
            <person name="Daum C."/>
            <person name="Ezra D."/>
            <person name="Gonzalez J."/>
            <person name="Henrissat B."/>
            <person name="Kuo A."/>
            <person name="Liang C."/>
            <person name="Lipzen A."/>
            <person name="Lutzoni F."/>
            <person name="Magnuson J."/>
            <person name="Mondo S."/>
            <person name="Nolan M."/>
            <person name="Ohm R."/>
            <person name="Pangilinan J."/>
            <person name="Park H.-J."/>
            <person name="Ramirez L."/>
            <person name="Alfaro M."/>
            <person name="Sun H."/>
            <person name="Tritt A."/>
            <person name="Yoshinaga Y."/>
            <person name="Zwiers L.-H."/>
            <person name="Turgeon B."/>
            <person name="Goodwin S."/>
            <person name="Spatafora J."/>
            <person name="Crous P."/>
            <person name="Grigoriev I."/>
        </authorList>
    </citation>
    <scope>NUCLEOTIDE SEQUENCE</scope>
    <source>
        <strain evidence="1">CBS 125425</strain>
    </source>
</reference>
<dbReference type="AlphaFoldDB" id="A0A9P4QJD5"/>
<dbReference type="EMBL" id="ML996283">
    <property type="protein sequence ID" value="KAF2728373.1"/>
    <property type="molecule type" value="Genomic_DNA"/>
</dbReference>
<proteinExistence type="predicted"/>